<gene>
    <name evidence="2" type="ORF">AHOG_15530</name>
</gene>
<dbReference type="Proteomes" id="UP000204221">
    <property type="component" value="Chromosome"/>
</dbReference>
<comment type="similarity">
    <text evidence="1">Belongs to the SMP-30/CGR1 family.</text>
</comment>
<reference evidence="2 3" key="1">
    <citation type="submission" date="2017-07" db="EMBL/GenBank/DDBJ databases">
        <title>Complete genome sequence of Actinoalloteichus hoggarensis DSM 45943, type strain of Actinoalloteichus hoggarensis.</title>
        <authorList>
            <person name="Ruckert C."/>
            <person name="Nouioui I."/>
            <person name="Willmese J."/>
            <person name="van Wezel G."/>
            <person name="Klenk H.-P."/>
            <person name="Kalinowski J."/>
            <person name="Zotchev S.B."/>
        </authorList>
    </citation>
    <scope>NUCLEOTIDE SEQUENCE [LARGE SCALE GENOMIC DNA]</scope>
    <source>
        <strain evidence="2 3">DSM 45943</strain>
    </source>
</reference>
<evidence type="ECO:0000313" key="2">
    <source>
        <dbReference type="EMBL" id="ASO20732.1"/>
    </source>
</evidence>
<protein>
    <submittedName>
        <fullName evidence="2">SMP-30/Gluconolaconase/LRE-like region</fullName>
    </submittedName>
</protein>
<name>A0A221W4B3_9PSEU</name>
<dbReference type="Gene3D" id="2.120.10.30">
    <property type="entry name" value="TolB, C-terminal domain"/>
    <property type="match status" value="2"/>
</dbReference>
<sequence>MIIPANGPVQSPDDLAFGPDGSMYLTDLVPGRVWRRDPGGAFTLVTDRVRVPNGIACVGERLFVNEMAVDGRLLEPFPLDGDEPRVLTGGPVVGNAMQLGPDGCLHYPHMLTGEVYRIGLDGGEPELVADRVHEPVAVRFDEGGRLIVLSRGAEGYVTVIDLFGTGSRTIVASGVTGLDNAAFDGENRMFVSSYAGGGIAELHPDGRTRDVVPPGSTGRSAWRWPRTGRCTRPTTTGRRVLPGWRAPAARRGRRSRRHRRA</sequence>
<dbReference type="InterPro" id="IPR011042">
    <property type="entry name" value="6-blade_b-propeller_TolB-like"/>
</dbReference>
<proteinExistence type="inferred from homology"/>
<dbReference type="PANTHER" id="PTHR47572:SF4">
    <property type="entry name" value="LACTONASE DRP35"/>
    <property type="match status" value="1"/>
</dbReference>
<organism evidence="2 3">
    <name type="scientific">Actinoalloteichus hoggarensis</name>
    <dbReference type="NCBI Taxonomy" id="1470176"/>
    <lineage>
        <taxon>Bacteria</taxon>
        <taxon>Bacillati</taxon>
        <taxon>Actinomycetota</taxon>
        <taxon>Actinomycetes</taxon>
        <taxon>Pseudonocardiales</taxon>
        <taxon>Pseudonocardiaceae</taxon>
        <taxon>Actinoalloteichus</taxon>
    </lineage>
</organism>
<dbReference type="InterPro" id="IPR051262">
    <property type="entry name" value="SMP-30/CGR1_Lactonase"/>
</dbReference>
<dbReference type="AlphaFoldDB" id="A0A221W4B3"/>
<dbReference type="SUPFAM" id="SSF101898">
    <property type="entry name" value="NHL repeat"/>
    <property type="match status" value="1"/>
</dbReference>
<dbReference type="KEGG" id="ahg:AHOG_15530"/>
<keyword evidence="3" id="KW-1185">Reference proteome</keyword>
<accession>A0A221W4B3</accession>
<dbReference type="RefSeq" id="WP_245856253.1">
    <property type="nucleotide sequence ID" value="NZ_CP022521.1"/>
</dbReference>
<dbReference type="EMBL" id="CP022521">
    <property type="protein sequence ID" value="ASO20732.1"/>
    <property type="molecule type" value="Genomic_DNA"/>
</dbReference>
<evidence type="ECO:0000256" key="1">
    <source>
        <dbReference type="ARBA" id="ARBA00008853"/>
    </source>
</evidence>
<evidence type="ECO:0000313" key="3">
    <source>
        <dbReference type="Proteomes" id="UP000204221"/>
    </source>
</evidence>
<dbReference type="PANTHER" id="PTHR47572">
    <property type="entry name" value="LIPOPROTEIN-RELATED"/>
    <property type="match status" value="1"/>
</dbReference>